<proteinExistence type="predicted"/>
<reference evidence="1" key="1">
    <citation type="journal article" date="2021" name="Proc. Natl. Acad. Sci. U.S.A.">
        <title>A Catalog of Tens of Thousands of Viruses from Human Metagenomes Reveals Hidden Associations with Chronic Diseases.</title>
        <authorList>
            <person name="Tisza M.J."/>
            <person name="Buck C.B."/>
        </authorList>
    </citation>
    <scope>NUCLEOTIDE SEQUENCE</scope>
    <source>
        <strain evidence="1">CtYh54</strain>
    </source>
</reference>
<name>A0A8S5ME26_9CAUD</name>
<dbReference type="EMBL" id="BK014884">
    <property type="protein sequence ID" value="DAD80494.1"/>
    <property type="molecule type" value="Genomic_DNA"/>
</dbReference>
<accession>A0A8S5ME26</accession>
<sequence>MINRKLLVEALRVDNKDVLPKFGSPELRKMLEAATEYIAFSSLVDPDDGSVTDEGIYAIMDLLERGSAGVADEEGQPALNFIKNGPEIIAHNMFTDEDEVIDATPEALKEYIGDQMEEPQMEARDTTEDATVDAENVIFKREPNEYTDETDILAVFPDIIEQPGDEGRILTYSHVGQHGYASFEYVEELEDATPEEYEPLKEELEGQGYVLNVLNGLQGDESVNEKELQNYGVCVAEDKGNDVEILGIKTGYHSFEEAQSVINDMETDFEFQDDPTMMLFVVYSDGTSWFNAVTGEEVPYEQNESVHEASNAFKTVREARSAVSRAKRVLQKELDKGNFKENFGRDKVRELKNRIPVYADDMDQDDLKKIQDIVSEFDEWCSTVTPNHEALEVKQYNKLGKDDYRNKTTEYSCNTMAEVRKIFKNSSELDKIDKVEVHQDGKLLYVGTPVAPSEDNKRWSFSWKKESLDDEAAVIIDEIHRKIVVAADSIKRSLTTKANFMNPNRVLNALDELNSLVDQDIEDLINSVDQRLD</sequence>
<protein>
    <submittedName>
        <fullName evidence="1">Uncharacterized protein</fullName>
    </submittedName>
</protein>
<organism evidence="1">
    <name type="scientific">Siphoviridae sp. ctYh54</name>
    <dbReference type="NCBI Taxonomy" id="2826379"/>
    <lineage>
        <taxon>Viruses</taxon>
        <taxon>Duplodnaviria</taxon>
        <taxon>Heunggongvirae</taxon>
        <taxon>Uroviricota</taxon>
        <taxon>Caudoviricetes</taxon>
    </lineage>
</organism>
<evidence type="ECO:0000313" key="1">
    <source>
        <dbReference type="EMBL" id="DAD80494.1"/>
    </source>
</evidence>